<name>A0A397Q3J9_9HYPH</name>
<dbReference type="Gene3D" id="1.10.8.60">
    <property type="match status" value="1"/>
</dbReference>
<dbReference type="GO" id="GO:0004252">
    <property type="term" value="F:serine-type endopeptidase activity"/>
    <property type="evidence" value="ECO:0007669"/>
    <property type="project" value="UniProtKB-UniRule"/>
</dbReference>
<evidence type="ECO:0000256" key="4">
    <source>
        <dbReference type="ARBA" id="ARBA00022741"/>
    </source>
</evidence>
<evidence type="ECO:0000256" key="11">
    <source>
        <dbReference type="PIRNR" id="PIRNR001174"/>
    </source>
</evidence>
<dbReference type="PIRSF" id="PIRSF001174">
    <property type="entry name" value="Lon_proteas"/>
    <property type="match status" value="1"/>
</dbReference>
<dbReference type="GO" id="GO:0004176">
    <property type="term" value="F:ATP-dependent peptidase activity"/>
    <property type="evidence" value="ECO:0007669"/>
    <property type="project" value="UniProtKB-UniRule"/>
</dbReference>
<evidence type="ECO:0000256" key="3">
    <source>
        <dbReference type="ARBA" id="ARBA00022670"/>
    </source>
</evidence>
<feature type="domain" description="Lon proteolytic" evidence="18">
    <location>
        <begin position="598"/>
        <end position="779"/>
    </location>
</feature>
<dbReference type="Pfam" id="PF05362">
    <property type="entry name" value="Lon_C"/>
    <property type="match status" value="1"/>
</dbReference>
<dbReference type="GO" id="GO:0005737">
    <property type="term" value="C:cytoplasm"/>
    <property type="evidence" value="ECO:0007669"/>
    <property type="project" value="UniProtKB-SubCell"/>
</dbReference>
<dbReference type="Pfam" id="PF02190">
    <property type="entry name" value="LON_substr_bdg"/>
    <property type="match status" value="1"/>
</dbReference>
<dbReference type="Pfam" id="PF00004">
    <property type="entry name" value="AAA"/>
    <property type="match status" value="1"/>
</dbReference>
<gene>
    <name evidence="10" type="primary">lon</name>
    <name evidence="20" type="ORF">BXY53_1198</name>
</gene>
<feature type="region of interest" description="Disordered" evidence="17">
    <location>
        <begin position="780"/>
        <end position="817"/>
    </location>
</feature>
<dbReference type="InterPro" id="IPR027065">
    <property type="entry name" value="Lon_Prtase"/>
</dbReference>
<keyword evidence="8 10" id="KW-0346">Stress response</keyword>
<keyword evidence="4 10" id="KW-0547">Nucleotide-binding</keyword>
<dbReference type="GO" id="GO:0006515">
    <property type="term" value="P:protein quality control for misfolded or incompletely synthesized proteins"/>
    <property type="evidence" value="ECO:0007669"/>
    <property type="project" value="UniProtKB-UniRule"/>
</dbReference>
<dbReference type="GO" id="GO:0034605">
    <property type="term" value="P:cellular response to heat"/>
    <property type="evidence" value="ECO:0007669"/>
    <property type="project" value="UniProtKB-UniRule"/>
</dbReference>
<dbReference type="InterPro" id="IPR008268">
    <property type="entry name" value="Peptidase_S16_AS"/>
</dbReference>
<proteinExistence type="evidence at transcript level"/>
<evidence type="ECO:0000313" key="20">
    <source>
        <dbReference type="EMBL" id="RIA56100.1"/>
    </source>
</evidence>
<dbReference type="Pfam" id="PF22667">
    <property type="entry name" value="Lon_lid"/>
    <property type="match status" value="1"/>
</dbReference>
<evidence type="ECO:0000256" key="15">
    <source>
        <dbReference type="RuleBase" id="RU000591"/>
    </source>
</evidence>
<dbReference type="GO" id="GO:0016887">
    <property type="term" value="F:ATP hydrolysis activity"/>
    <property type="evidence" value="ECO:0007669"/>
    <property type="project" value="UniProtKB-UniRule"/>
</dbReference>
<dbReference type="PANTHER" id="PTHR10046">
    <property type="entry name" value="ATP DEPENDENT LON PROTEASE FAMILY MEMBER"/>
    <property type="match status" value="1"/>
</dbReference>
<dbReference type="EC" id="3.4.21.53" evidence="10 11"/>
<evidence type="ECO:0000256" key="13">
    <source>
        <dbReference type="PIRSR" id="PIRSR001174-2"/>
    </source>
</evidence>
<evidence type="ECO:0000256" key="8">
    <source>
        <dbReference type="ARBA" id="ARBA00023016"/>
    </source>
</evidence>
<evidence type="ECO:0000313" key="21">
    <source>
        <dbReference type="Proteomes" id="UP000266273"/>
    </source>
</evidence>
<dbReference type="InterPro" id="IPR004815">
    <property type="entry name" value="Lon_bac/euk-typ"/>
</dbReference>
<dbReference type="SMART" id="SM00382">
    <property type="entry name" value="AAA"/>
    <property type="match status" value="1"/>
</dbReference>
<feature type="coiled-coil region" evidence="16">
    <location>
        <begin position="198"/>
        <end position="288"/>
    </location>
</feature>
<dbReference type="SUPFAM" id="SSF88697">
    <property type="entry name" value="PUA domain-like"/>
    <property type="match status" value="1"/>
</dbReference>
<dbReference type="InterPro" id="IPR003111">
    <property type="entry name" value="Lon_prtase_N"/>
</dbReference>
<evidence type="ECO:0000256" key="17">
    <source>
        <dbReference type="SAM" id="MobiDB-lite"/>
    </source>
</evidence>
<evidence type="ECO:0000256" key="9">
    <source>
        <dbReference type="ARBA" id="ARBA00050665"/>
    </source>
</evidence>
<dbReference type="PRINTS" id="PR00830">
    <property type="entry name" value="ENDOLAPTASE"/>
</dbReference>
<dbReference type="Gene3D" id="1.20.58.1480">
    <property type="match status" value="1"/>
</dbReference>
<protein>
    <recommendedName>
        <fullName evidence="10 11">Lon protease</fullName>
        <ecNumber evidence="10 11">3.4.21.53</ecNumber>
    </recommendedName>
    <alternativeName>
        <fullName evidence="10">ATP-dependent protease La</fullName>
    </alternativeName>
</protein>
<keyword evidence="5 10" id="KW-0378">Hydrolase</keyword>
<dbReference type="SUPFAM" id="SSF52540">
    <property type="entry name" value="P-loop containing nucleoside triphosphate hydrolases"/>
    <property type="match status" value="1"/>
</dbReference>
<evidence type="ECO:0000256" key="12">
    <source>
        <dbReference type="PIRSR" id="PIRSR001174-1"/>
    </source>
</evidence>
<dbReference type="PROSITE" id="PS01046">
    <property type="entry name" value="LON_SER"/>
    <property type="match status" value="1"/>
</dbReference>
<evidence type="ECO:0000256" key="1">
    <source>
        <dbReference type="ARBA" id="ARBA00004496"/>
    </source>
</evidence>
<dbReference type="Gene3D" id="3.40.50.300">
    <property type="entry name" value="P-loop containing nucleotide triphosphate hydrolases"/>
    <property type="match status" value="1"/>
</dbReference>
<reference evidence="20 21" key="1">
    <citation type="submission" date="2018-08" db="EMBL/GenBank/DDBJ databases">
        <title>Genomic Encyclopedia of Archaeal and Bacterial Type Strains, Phase II (KMG-II): from individual species to whole genera.</title>
        <authorList>
            <person name="Goeker M."/>
        </authorList>
    </citation>
    <scope>NUCLEOTIDE SEQUENCE [LARGE SCALE GENOMIC DNA]</scope>
    <source>
        <strain evidence="20 21">DSM 5002</strain>
    </source>
</reference>
<dbReference type="HAMAP" id="MF_01973">
    <property type="entry name" value="lon_bact"/>
    <property type="match status" value="1"/>
</dbReference>
<comment type="catalytic activity">
    <reaction evidence="9 10 11 14">
        <text>Hydrolysis of proteins in presence of ATP.</text>
        <dbReference type="EC" id="3.4.21.53"/>
    </reaction>
</comment>
<dbReference type="InterPro" id="IPR014721">
    <property type="entry name" value="Ribsml_uS5_D2-typ_fold_subgr"/>
</dbReference>
<sequence>MTDQPNEITTTPESGGTTYPVLPLRDIVVFPYMIVPLFVGREKSIAALEEVMSADKQILLVAQKDASEDEPTTDGIYEVGTLASVLQLLKLPDGTVKVLVEGSERARIVRYTDNENYFEAEVARVEEETGPDEEVEALARTVISQFENYVKLNKKISPEVLGTLSQIEDYSKLADTVASHLAIKITDKQNILETTSVAARLENILALMESEISVLQVEKKIRSRVKRQMEKTQREYYLNEQMKAIQKELGDSDERDDIAEIEEKIEKTELTKEAREKALAELKKLKQMSPMSAEATVVRNYLDWLLSIPWGDVAEVKTDLDEAQKILDHDHYGLEKVKERIVEYLAVQKRTDAMKGPILCLVGPPGVGKTSLGKSIAKATGREFVRMSLGGVRDEAEIRGHRRTYIGSMPGKVIQSMRKARQANPLFLLDEIDKMGADFRGDPASALLEVLDPEQNHTFNDHYLEVDYDLSKVMFITTANTLNIPPALMDRMEIIRIAGYTEDEKVEIAKRHLIPGQIEAHALQPEEWSVDDEALIEIVRRYTREAGVRNLERELAKLARKAVKEIESGEKTQVHVTKADLQDYLGVAKYRFGEAESEDQVGVVTALAWTEVGGELLTIEGAMMPGRGKMSVTGNLRDVMKESIQAAAAYVRSRAKDFHIDPSVFDKLDIHVHVPEGATPKDGPSAGVAMATAIVSVMTGIPVHRDVAMTGEITLRGRVLPIGGLKEKLLAALRGGMKTVIIPEENTKDLADIPENVKDRLQITPVSRMDDVLRIALTRPPEPKDWDEAASAAAAAAAASDSSVEQDQPVGSSFRAH</sequence>
<keyword evidence="16" id="KW-0175">Coiled coil</keyword>
<keyword evidence="21" id="KW-1185">Reference proteome</keyword>
<organism evidence="20 21">
    <name type="scientific">Dichotomicrobium thermohalophilum</name>
    <dbReference type="NCBI Taxonomy" id="933063"/>
    <lineage>
        <taxon>Bacteria</taxon>
        <taxon>Pseudomonadati</taxon>
        <taxon>Pseudomonadota</taxon>
        <taxon>Alphaproteobacteria</taxon>
        <taxon>Hyphomicrobiales</taxon>
        <taxon>Hyphomicrobiaceae</taxon>
        <taxon>Dichotomicrobium</taxon>
    </lineage>
</organism>
<dbReference type="AlphaFoldDB" id="A0A397Q3J9"/>
<dbReference type="InterPro" id="IPR003593">
    <property type="entry name" value="AAA+_ATPase"/>
</dbReference>
<dbReference type="SUPFAM" id="SSF54211">
    <property type="entry name" value="Ribosomal protein S5 domain 2-like"/>
    <property type="match status" value="1"/>
</dbReference>
<keyword evidence="2 10" id="KW-0963">Cytoplasm</keyword>
<evidence type="ECO:0000256" key="14">
    <source>
        <dbReference type="PROSITE-ProRule" id="PRU01122"/>
    </source>
</evidence>
<feature type="active site" evidence="10 12">
    <location>
        <position position="728"/>
    </location>
</feature>
<feature type="domain" description="Lon N-terminal" evidence="19">
    <location>
        <begin position="19"/>
        <end position="212"/>
    </location>
</feature>
<dbReference type="Gene3D" id="1.20.5.5270">
    <property type="match status" value="1"/>
</dbReference>
<dbReference type="InterPro" id="IPR046336">
    <property type="entry name" value="Lon_prtase_N_sf"/>
</dbReference>
<evidence type="ECO:0000256" key="7">
    <source>
        <dbReference type="ARBA" id="ARBA00022840"/>
    </source>
</evidence>
<evidence type="ECO:0000259" key="19">
    <source>
        <dbReference type="PROSITE" id="PS51787"/>
    </source>
</evidence>
<comment type="similarity">
    <text evidence="10 11 14 15">Belongs to the peptidase S16 family.</text>
</comment>
<dbReference type="InterPro" id="IPR015947">
    <property type="entry name" value="PUA-like_sf"/>
</dbReference>
<dbReference type="Gene3D" id="2.30.130.40">
    <property type="entry name" value="LON domain-like"/>
    <property type="match status" value="1"/>
</dbReference>
<comment type="induction">
    <text evidence="10">By heat shock.</text>
</comment>
<feature type="active site" evidence="10 12">
    <location>
        <position position="685"/>
    </location>
</feature>
<comment type="subcellular location">
    <subcellularLocation>
        <location evidence="1 10 11">Cytoplasm</location>
    </subcellularLocation>
</comment>
<dbReference type="InterPro" id="IPR054594">
    <property type="entry name" value="Lon_lid"/>
</dbReference>
<evidence type="ECO:0000256" key="5">
    <source>
        <dbReference type="ARBA" id="ARBA00022801"/>
    </source>
</evidence>
<dbReference type="OrthoDB" id="9803599at2"/>
<evidence type="ECO:0000256" key="10">
    <source>
        <dbReference type="HAMAP-Rule" id="MF_01973"/>
    </source>
</evidence>
<dbReference type="InterPro" id="IPR008269">
    <property type="entry name" value="Lon_proteolytic"/>
</dbReference>
<dbReference type="FunFam" id="1.20.58.1480:FF:000001">
    <property type="entry name" value="Lon protease"/>
    <property type="match status" value="1"/>
</dbReference>
<dbReference type="PROSITE" id="PS51786">
    <property type="entry name" value="LON_PROTEOLYTIC"/>
    <property type="match status" value="1"/>
</dbReference>
<dbReference type="PROSITE" id="PS51787">
    <property type="entry name" value="LON_N"/>
    <property type="match status" value="1"/>
</dbReference>
<dbReference type="SMART" id="SM00464">
    <property type="entry name" value="LON"/>
    <property type="match status" value="1"/>
</dbReference>
<evidence type="ECO:0000259" key="18">
    <source>
        <dbReference type="PROSITE" id="PS51786"/>
    </source>
</evidence>
<dbReference type="GO" id="GO:0005524">
    <property type="term" value="F:ATP binding"/>
    <property type="evidence" value="ECO:0007669"/>
    <property type="project" value="UniProtKB-UniRule"/>
</dbReference>
<dbReference type="FunFam" id="3.40.50.300:FF:000021">
    <property type="entry name" value="Lon protease homolog"/>
    <property type="match status" value="1"/>
</dbReference>
<dbReference type="CDD" id="cd19500">
    <property type="entry name" value="RecA-like_Lon"/>
    <property type="match status" value="1"/>
</dbReference>
<dbReference type="GO" id="GO:0043565">
    <property type="term" value="F:sequence-specific DNA binding"/>
    <property type="evidence" value="ECO:0007669"/>
    <property type="project" value="UniProtKB-UniRule"/>
</dbReference>
<keyword evidence="3 10" id="KW-0645">Protease</keyword>
<dbReference type="EMBL" id="QXDF01000001">
    <property type="protein sequence ID" value="RIA56100.1"/>
    <property type="molecule type" value="Genomic_DNA"/>
</dbReference>
<evidence type="ECO:0000256" key="16">
    <source>
        <dbReference type="SAM" id="Coils"/>
    </source>
</evidence>
<comment type="function">
    <text evidence="10">ATP-dependent serine protease that mediates the selective degradation of mutant and abnormal proteins as well as certain short-lived regulatory proteins. Required for cellular homeostasis and for survival from DNA damage and developmental changes induced by stress. Degrades polypeptides processively to yield small peptide fragments that are 5 to 10 amino acids long. Binds to DNA in a double-stranded, site-specific manner.</text>
</comment>
<comment type="subunit">
    <text evidence="10 11">Homohexamer. Organized in a ring with a central cavity.</text>
</comment>
<evidence type="ECO:0000256" key="6">
    <source>
        <dbReference type="ARBA" id="ARBA00022825"/>
    </source>
</evidence>
<dbReference type="InterPro" id="IPR027417">
    <property type="entry name" value="P-loop_NTPase"/>
</dbReference>
<comment type="caution">
    <text evidence="20">The sequence shown here is derived from an EMBL/GenBank/DDBJ whole genome shotgun (WGS) entry which is preliminary data.</text>
</comment>
<evidence type="ECO:0000256" key="2">
    <source>
        <dbReference type="ARBA" id="ARBA00022490"/>
    </source>
</evidence>
<dbReference type="NCBIfam" id="NF008053">
    <property type="entry name" value="PRK10787.1"/>
    <property type="match status" value="1"/>
</dbReference>
<dbReference type="Proteomes" id="UP000266273">
    <property type="component" value="Unassembled WGS sequence"/>
</dbReference>
<dbReference type="FunFam" id="1.20.5.5270:FF:000002">
    <property type="entry name" value="Lon protease homolog"/>
    <property type="match status" value="1"/>
</dbReference>
<dbReference type="RefSeq" id="WP_119060928.1">
    <property type="nucleotide sequence ID" value="NZ_QXDF01000001.1"/>
</dbReference>
<keyword evidence="6 10" id="KW-0720">Serine protease</keyword>
<dbReference type="InterPro" id="IPR027543">
    <property type="entry name" value="Lon_bac"/>
</dbReference>
<accession>A0A397Q3J9</accession>
<dbReference type="NCBIfam" id="TIGR00763">
    <property type="entry name" value="lon"/>
    <property type="match status" value="1"/>
</dbReference>
<dbReference type="Gene3D" id="3.30.230.10">
    <property type="match status" value="1"/>
</dbReference>
<feature type="binding site" evidence="10 13">
    <location>
        <begin position="363"/>
        <end position="370"/>
    </location>
    <ligand>
        <name>ATP</name>
        <dbReference type="ChEBI" id="CHEBI:30616"/>
    </ligand>
</feature>
<keyword evidence="7 10" id="KW-0067">ATP-binding</keyword>
<dbReference type="FunFam" id="3.30.230.10:FF:000010">
    <property type="entry name" value="Lon protease"/>
    <property type="match status" value="1"/>
</dbReference>
<feature type="compositionally biased region" description="Low complexity" evidence="17">
    <location>
        <begin position="789"/>
        <end position="803"/>
    </location>
</feature>
<dbReference type="InterPro" id="IPR020568">
    <property type="entry name" value="Ribosomal_Su5_D2-typ_SF"/>
</dbReference>
<dbReference type="InterPro" id="IPR003959">
    <property type="entry name" value="ATPase_AAA_core"/>
</dbReference>